<dbReference type="InterPro" id="IPR005624">
    <property type="entry name" value="PduO/GlcC-like"/>
</dbReference>
<dbReference type="Gene3D" id="3.30.450.150">
    <property type="entry name" value="Haem-degrading domain"/>
    <property type="match status" value="1"/>
</dbReference>
<comment type="caution">
    <text evidence="1">The sequence shown here is derived from an EMBL/GenBank/DDBJ whole genome shotgun (WGS) entry which is preliminary data.</text>
</comment>
<dbReference type="PANTHER" id="PTHR34309:SF1">
    <property type="entry name" value="PROTEIN GLCG"/>
    <property type="match status" value="1"/>
</dbReference>
<dbReference type="InterPro" id="IPR052517">
    <property type="entry name" value="GlcG_carb_metab_protein"/>
</dbReference>
<evidence type="ECO:0000313" key="1">
    <source>
        <dbReference type="EMBL" id="PIR14094.1"/>
    </source>
</evidence>
<organism evidence="1 2">
    <name type="scientific">Candidatus Falkowbacteria bacterium CG11_big_fil_rev_8_21_14_0_20_39_10</name>
    <dbReference type="NCBI Taxonomy" id="1974570"/>
    <lineage>
        <taxon>Bacteria</taxon>
        <taxon>Candidatus Falkowiibacteriota</taxon>
    </lineage>
</organism>
<dbReference type="InterPro" id="IPR038084">
    <property type="entry name" value="PduO/GlcC-like_sf"/>
</dbReference>
<gene>
    <name evidence="1" type="ORF">COV49_00025</name>
</gene>
<sequence length="134" mass="13667">MITLKRAKEAIEASEAKAQELGVAVTTVVADEHGVVIALSRMDGAFTVSPDFARAKAFTSSTLGFPTEKLAGFSGEGKPYFGLTDLASGEFTTIAGGVPVMEDDKLIGGVGVGGSADVSQDAICAQEAAKVLNN</sequence>
<dbReference type="EMBL" id="PCWW01000001">
    <property type="protein sequence ID" value="PIR14094.1"/>
    <property type="molecule type" value="Genomic_DNA"/>
</dbReference>
<dbReference type="PANTHER" id="PTHR34309">
    <property type="entry name" value="SLR1406 PROTEIN"/>
    <property type="match status" value="1"/>
</dbReference>
<accession>A0A2M6KAB7</accession>
<dbReference type="Pfam" id="PF03928">
    <property type="entry name" value="HbpS-like"/>
    <property type="match status" value="1"/>
</dbReference>
<reference evidence="1 2" key="1">
    <citation type="submission" date="2017-09" db="EMBL/GenBank/DDBJ databases">
        <title>Depth-based differentiation of microbial function through sediment-hosted aquifers and enrichment of novel symbionts in the deep terrestrial subsurface.</title>
        <authorList>
            <person name="Probst A.J."/>
            <person name="Ladd B."/>
            <person name="Jarett J.K."/>
            <person name="Geller-Mcgrath D.E."/>
            <person name="Sieber C.M."/>
            <person name="Emerson J.B."/>
            <person name="Anantharaman K."/>
            <person name="Thomas B.C."/>
            <person name="Malmstrom R."/>
            <person name="Stieglmeier M."/>
            <person name="Klingl A."/>
            <person name="Woyke T."/>
            <person name="Ryan C.M."/>
            <person name="Banfield J.F."/>
        </authorList>
    </citation>
    <scope>NUCLEOTIDE SEQUENCE [LARGE SCALE GENOMIC DNA]</scope>
    <source>
        <strain evidence="1">CG11_big_fil_rev_8_21_14_0_20_39_10</strain>
    </source>
</reference>
<proteinExistence type="predicted"/>
<dbReference type="Proteomes" id="UP000230869">
    <property type="component" value="Unassembled WGS sequence"/>
</dbReference>
<evidence type="ECO:0000313" key="2">
    <source>
        <dbReference type="Proteomes" id="UP000230869"/>
    </source>
</evidence>
<dbReference type="AlphaFoldDB" id="A0A2M6KAB7"/>
<name>A0A2M6KAB7_9BACT</name>
<protein>
    <submittedName>
        <fullName evidence="1">DNA polymerase III subunit delta</fullName>
    </submittedName>
</protein>
<dbReference type="SUPFAM" id="SSF143744">
    <property type="entry name" value="GlcG-like"/>
    <property type="match status" value="1"/>
</dbReference>